<gene>
    <name evidence="1" type="ordered locus">GNIT_2099</name>
</gene>
<organism evidence="1 2">
    <name type="scientific">Glaciecola nitratireducens (strain JCM 12485 / KCTC 12276 / FR1064)</name>
    <dbReference type="NCBI Taxonomy" id="1085623"/>
    <lineage>
        <taxon>Bacteria</taxon>
        <taxon>Pseudomonadati</taxon>
        <taxon>Pseudomonadota</taxon>
        <taxon>Gammaproteobacteria</taxon>
        <taxon>Alteromonadales</taxon>
        <taxon>Alteromonadaceae</taxon>
        <taxon>Brumicola</taxon>
    </lineage>
</organism>
<reference evidence="1 2" key="1">
    <citation type="journal article" date="2011" name="J. Bacteriol.">
        <title>Complete genome sequence of seawater bacterium Glaciecola nitratireducens FR1064T.</title>
        <authorList>
            <person name="Bian F."/>
            <person name="Qin Q.L."/>
            <person name="Xie B.B."/>
            <person name="Shu Y.L."/>
            <person name="Zhang X.Y."/>
            <person name="Yu Y."/>
            <person name="Chen B."/>
            <person name="Chen X.L."/>
            <person name="Zhou B.C."/>
            <person name="Zhang Y.Z."/>
        </authorList>
    </citation>
    <scope>NUCLEOTIDE SEQUENCE [LARGE SCALE GENOMIC DNA]</scope>
    <source>
        <strain evidence="2">JCM 12485 / KCTC 12276 / FR1064</strain>
    </source>
</reference>
<sequence>MRLATRALPPLTRGIGQLIATFKLCLEGTLHESAVRTGIII</sequence>
<keyword evidence="2" id="KW-1185">Reference proteome</keyword>
<dbReference type="HOGENOM" id="CLU_3270690_0_0_6"/>
<evidence type="ECO:0000313" key="2">
    <source>
        <dbReference type="Proteomes" id="UP000009282"/>
    </source>
</evidence>
<accession>G4QH19</accession>
<protein>
    <submittedName>
        <fullName evidence="1">Uncharacterized protein</fullName>
    </submittedName>
</protein>
<dbReference type="Proteomes" id="UP000009282">
    <property type="component" value="Chromosome"/>
</dbReference>
<dbReference type="AlphaFoldDB" id="G4QH19"/>
<evidence type="ECO:0000313" key="1">
    <source>
        <dbReference type="EMBL" id="AEP30207.1"/>
    </source>
</evidence>
<dbReference type="STRING" id="1085623.GNIT_2099"/>
<dbReference type="KEGG" id="gni:GNIT_2099"/>
<dbReference type="EMBL" id="CP003060">
    <property type="protein sequence ID" value="AEP30207.1"/>
    <property type="molecule type" value="Genomic_DNA"/>
</dbReference>
<name>G4QH19_GLANF</name>
<proteinExistence type="predicted"/>